<feature type="compositionally biased region" description="Polar residues" evidence="1">
    <location>
        <begin position="1"/>
        <end position="10"/>
    </location>
</feature>
<dbReference type="InterPro" id="IPR022187">
    <property type="entry name" value="Conjug_transposon_TraM"/>
</dbReference>
<feature type="region of interest" description="Disordered" evidence="1">
    <location>
        <begin position="128"/>
        <end position="166"/>
    </location>
</feature>
<dbReference type="NCBIfam" id="TIGR03779">
    <property type="entry name" value="Bac_Flav_CT_M"/>
    <property type="match status" value="1"/>
</dbReference>
<feature type="region of interest" description="Disordered" evidence="1">
    <location>
        <begin position="1"/>
        <end position="34"/>
    </location>
</feature>
<keyword evidence="2" id="KW-1133">Transmembrane helix</keyword>
<dbReference type="Pfam" id="PF12508">
    <property type="entry name" value="Transposon_TraM"/>
    <property type="match status" value="1"/>
</dbReference>
<dbReference type="EMBL" id="SNRY01000157">
    <property type="protein sequence ID" value="KAA6345753.1"/>
    <property type="molecule type" value="Genomic_DNA"/>
</dbReference>
<sequence>MDEQMNNEMQQPEKPPVPDVRNDVKKEPPKSFPPKEMTLALRQRRNKMLVMPLFFLLFVGAMWLIFAPSDDGKAQVEGQSGFNVELPVPKEEGIVEGKRDAYEREAMQQKQQEKMKSLQDFSSMFDDAQKSNDENERQPQSTPQVVGNYGNSSRNSTSRTMQSSATAYQDVNKQLGEWYEKPAPQADKQSQSAVEQRMQELERKLAEAETRKAEEDEQAALLEKSYQMAARYMPAQMAQLAEQATQEKATTRTGDKVKIQPVKQIQHNVVSLLSAPMSNDEFVESFSKPRNMGFLTATGNEGVKDKNSIRACVNQTVTLTSGREVQIRLLEPMQAGEIRIPANSIVTGSCKIAGERLDIAISSIQYADNIIPVEIAVYDTDGQRGIFIPNSDEVKAVKEVASTMANSAGTSIMISDNAGSQLAADMGKGLIQGASQYVSKKMSVVKVTLKANYKLLLLPKTQ</sequence>
<keyword evidence="2" id="KW-0472">Membrane</keyword>
<feature type="transmembrane region" description="Helical" evidence="2">
    <location>
        <begin position="48"/>
        <end position="66"/>
    </location>
</feature>
<organism evidence="4">
    <name type="scientific">termite gut metagenome</name>
    <dbReference type="NCBI Taxonomy" id="433724"/>
    <lineage>
        <taxon>unclassified sequences</taxon>
        <taxon>metagenomes</taxon>
        <taxon>organismal metagenomes</taxon>
    </lineage>
</organism>
<feature type="compositionally biased region" description="Polar residues" evidence="1">
    <location>
        <begin position="138"/>
        <end position="166"/>
    </location>
</feature>
<keyword evidence="2" id="KW-0812">Transmembrane</keyword>
<evidence type="ECO:0000313" key="4">
    <source>
        <dbReference type="EMBL" id="KAA6345753.1"/>
    </source>
</evidence>
<accession>A0A5J4SKA9</accession>
<reference evidence="4" key="1">
    <citation type="submission" date="2019-03" db="EMBL/GenBank/DDBJ databases">
        <title>Single cell metagenomics reveals metabolic interactions within the superorganism composed of flagellate Streblomastix strix and complex community of Bacteroidetes bacteria on its surface.</title>
        <authorList>
            <person name="Treitli S.C."/>
            <person name="Kolisko M."/>
            <person name="Husnik F."/>
            <person name="Keeling P."/>
            <person name="Hampl V."/>
        </authorList>
    </citation>
    <scope>NUCLEOTIDE SEQUENCE</scope>
    <source>
        <strain evidence="4">STM</strain>
    </source>
</reference>
<dbReference type="AlphaFoldDB" id="A0A5J4SKA9"/>
<feature type="compositionally biased region" description="Basic and acidic residues" evidence="1">
    <location>
        <begin position="128"/>
        <end position="137"/>
    </location>
</feature>
<name>A0A5J4SKA9_9ZZZZ</name>
<feature type="compositionally biased region" description="Basic and acidic residues" evidence="1">
    <location>
        <begin position="20"/>
        <end position="29"/>
    </location>
</feature>
<feature type="region of interest" description="Disordered" evidence="1">
    <location>
        <begin position="182"/>
        <end position="212"/>
    </location>
</feature>
<evidence type="ECO:0000256" key="2">
    <source>
        <dbReference type="SAM" id="Phobius"/>
    </source>
</evidence>
<evidence type="ECO:0000259" key="3">
    <source>
        <dbReference type="Pfam" id="PF12508"/>
    </source>
</evidence>
<evidence type="ECO:0000256" key="1">
    <source>
        <dbReference type="SAM" id="MobiDB-lite"/>
    </source>
</evidence>
<proteinExistence type="predicted"/>
<comment type="caution">
    <text evidence="4">The sequence shown here is derived from an EMBL/GenBank/DDBJ whole genome shotgun (WGS) entry which is preliminary data.</text>
</comment>
<feature type="compositionally biased region" description="Basic and acidic residues" evidence="1">
    <location>
        <begin position="197"/>
        <end position="212"/>
    </location>
</feature>
<gene>
    <name evidence="4" type="ORF">EZS27_006689</name>
</gene>
<feature type="domain" description="Conjugative transposon TraM C-terminal" evidence="3">
    <location>
        <begin position="309"/>
        <end position="457"/>
    </location>
</feature>
<dbReference type="InterPro" id="IPR055407">
    <property type="entry name" value="TraM_C"/>
</dbReference>
<protein>
    <recommendedName>
        <fullName evidence="3">Conjugative transposon TraM C-terminal domain-containing protein</fullName>
    </recommendedName>
</protein>